<name>A0A6V7H4R7_9HYME</name>
<accession>A0A6V7H4R7</accession>
<organism evidence="1 2">
    <name type="scientific">Heterotrigona itama</name>
    <dbReference type="NCBI Taxonomy" id="395501"/>
    <lineage>
        <taxon>Eukaryota</taxon>
        <taxon>Metazoa</taxon>
        <taxon>Ecdysozoa</taxon>
        <taxon>Arthropoda</taxon>
        <taxon>Hexapoda</taxon>
        <taxon>Insecta</taxon>
        <taxon>Pterygota</taxon>
        <taxon>Neoptera</taxon>
        <taxon>Endopterygota</taxon>
        <taxon>Hymenoptera</taxon>
        <taxon>Apocrita</taxon>
        <taxon>Aculeata</taxon>
        <taxon>Apoidea</taxon>
        <taxon>Anthophila</taxon>
        <taxon>Apidae</taxon>
        <taxon>Heterotrigona</taxon>
    </lineage>
</organism>
<dbReference type="Proteomes" id="UP000752696">
    <property type="component" value="Unassembled WGS sequence"/>
</dbReference>
<gene>
    <name evidence="1" type="ORF">MHI_LOCUS459181</name>
</gene>
<reference evidence="1" key="1">
    <citation type="submission" date="2020-07" db="EMBL/GenBank/DDBJ databases">
        <authorList>
            <person name="Nazaruddin N."/>
        </authorList>
    </citation>
    <scope>NUCLEOTIDE SEQUENCE</scope>
</reference>
<feature type="non-terminal residue" evidence="1">
    <location>
        <position position="1"/>
    </location>
</feature>
<sequence>HARPRSGDRSDSTAARPTRFGHLRYLSAVYAHFPRRDDHIVGASSAPVPVSSHE</sequence>
<evidence type="ECO:0000313" key="1">
    <source>
        <dbReference type="EMBL" id="CAD1474287.1"/>
    </source>
</evidence>
<protein>
    <submittedName>
        <fullName evidence="1">Uncharacterized protein</fullName>
    </submittedName>
</protein>
<dbReference type="AlphaFoldDB" id="A0A6V7H4R7"/>
<keyword evidence="2" id="KW-1185">Reference proteome</keyword>
<evidence type="ECO:0000313" key="2">
    <source>
        <dbReference type="Proteomes" id="UP000752696"/>
    </source>
</evidence>
<proteinExistence type="predicted"/>
<comment type="caution">
    <text evidence="1">The sequence shown here is derived from an EMBL/GenBank/DDBJ whole genome shotgun (WGS) entry which is preliminary data.</text>
</comment>
<dbReference type="EMBL" id="CAJDYZ010007423">
    <property type="protein sequence ID" value="CAD1474287.1"/>
    <property type="molecule type" value="Genomic_DNA"/>
</dbReference>